<protein>
    <submittedName>
        <fullName evidence="1">Uncharacterized protein</fullName>
    </submittedName>
</protein>
<evidence type="ECO:0000313" key="1">
    <source>
        <dbReference type="EMBL" id="NIE49916.1"/>
    </source>
</evidence>
<accession>A0A6G5AI62</accession>
<reference evidence="1" key="1">
    <citation type="submission" date="2020-03" db="EMBL/GenBank/DDBJ databases">
        <title>A transcriptome and proteome of the tick Rhipicephalus microplus shaped by the genetic composition of its hosts and developmental stage.</title>
        <authorList>
            <person name="Garcia G.R."/>
            <person name="Ribeiro J.M.C."/>
            <person name="Maruyama S.R."/>
            <person name="Gardinasse L.G."/>
            <person name="Nelson K."/>
            <person name="Ferreira B.R."/>
            <person name="Andrade T.G."/>
            <person name="Santos I.K.F.M."/>
        </authorList>
    </citation>
    <scope>NUCLEOTIDE SEQUENCE</scope>
    <source>
        <strain evidence="1">NSGR</strain>
        <tissue evidence="1">Salivary glands</tissue>
    </source>
</reference>
<dbReference type="EMBL" id="GIKN01007643">
    <property type="protein sequence ID" value="NIE49916.1"/>
    <property type="molecule type" value="Transcribed_RNA"/>
</dbReference>
<dbReference type="AlphaFoldDB" id="A0A6G5AI62"/>
<organism evidence="1">
    <name type="scientific">Rhipicephalus microplus</name>
    <name type="common">Cattle tick</name>
    <name type="synonym">Boophilus microplus</name>
    <dbReference type="NCBI Taxonomy" id="6941"/>
    <lineage>
        <taxon>Eukaryota</taxon>
        <taxon>Metazoa</taxon>
        <taxon>Ecdysozoa</taxon>
        <taxon>Arthropoda</taxon>
        <taxon>Chelicerata</taxon>
        <taxon>Arachnida</taxon>
        <taxon>Acari</taxon>
        <taxon>Parasitiformes</taxon>
        <taxon>Ixodida</taxon>
        <taxon>Ixodoidea</taxon>
        <taxon>Ixodidae</taxon>
        <taxon>Rhipicephalinae</taxon>
        <taxon>Rhipicephalus</taxon>
        <taxon>Boophilus</taxon>
    </lineage>
</organism>
<name>A0A6G5AI62_RHIMP</name>
<proteinExistence type="predicted"/>
<sequence length="159" mass="18137">MVQRFSKKKQNKHDFSCLYAFKTKHSHPENQYEAQRLFTSLKFYYSNFYFQALQPNAYSLTAICISTTENEKLGLRRPSWITPSSEKLHALCVCAEFFDKDIRHKCTTLATTIFASLLYSTKGLFSQKLGTLVNKKLLLHEVMTSQPIGGGVLTALTVP</sequence>